<gene>
    <name evidence="1" type="ORF">ACFQNG_14400</name>
</gene>
<evidence type="ECO:0000313" key="1">
    <source>
        <dbReference type="EMBL" id="MFC7442274.1"/>
    </source>
</evidence>
<dbReference type="EMBL" id="JBHTBW010000047">
    <property type="protein sequence ID" value="MFC7442274.1"/>
    <property type="molecule type" value="Genomic_DNA"/>
</dbReference>
<dbReference type="Proteomes" id="UP001596500">
    <property type="component" value="Unassembled WGS sequence"/>
</dbReference>
<proteinExistence type="predicted"/>
<protein>
    <submittedName>
        <fullName evidence="1">Uncharacterized protein</fullName>
    </submittedName>
</protein>
<evidence type="ECO:0000313" key="2">
    <source>
        <dbReference type="Proteomes" id="UP001596500"/>
    </source>
</evidence>
<comment type="caution">
    <text evidence="1">The sequence shown here is derived from an EMBL/GenBank/DDBJ whole genome shotgun (WGS) entry which is preliminary data.</text>
</comment>
<name>A0ABW2RMW4_9BACL</name>
<keyword evidence="2" id="KW-1185">Reference proteome</keyword>
<accession>A0ABW2RMW4</accession>
<reference evidence="2" key="1">
    <citation type="journal article" date="2019" name="Int. J. Syst. Evol. Microbiol.">
        <title>The Global Catalogue of Microorganisms (GCM) 10K type strain sequencing project: providing services to taxonomists for standard genome sequencing and annotation.</title>
        <authorList>
            <consortium name="The Broad Institute Genomics Platform"/>
            <consortium name="The Broad Institute Genome Sequencing Center for Infectious Disease"/>
            <person name="Wu L."/>
            <person name="Ma J."/>
        </authorList>
    </citation>
    <scope>NUCLEOTIDE SEQUENCE [LARGE SCALE GENOMIC DNA]</scope>
    <source>
        <strain evidence="2">CGMCC 1.12942</strain>
    </source>
</reference>
<sequence>MSLSFTSEMLECDTTGANHRQVRFGLTVMDETIVNQLIELVNPFTNNTR</sequence>
<organism evidence="1 2">
    <name type="scientific">Laceyella putida</name>
    <dbReference type="NCBI Taxonomy" id="110101"/>
    <lineage>
        <taxon>Bacteria</taxon>
        <taxon>Bacillati</taxon>
        <taxon>Bacillota</taxon>
        <taxon>Bacilli</taxon>
        <taxon>Bacillales</taxon>
        <taxon>Thermoactinomycetaceae</taxon>
        <taxon>Laceyella</taxon>
    </lineage>
</organism>